<gene>
    <name evidence="3" type="ORF">MRATA1EN1_LOCUS30567</name>
</gene>
<evidence type="ECO:0000313" key="3">
    <source>
        <dbReference type="EMBL" id="CAI9181605.1"/>
    </source>
</evidence>
<reference evidence="3" key="1">
    <citation type="submission" date="2023-04" db="EMBL/GenBank/DDBJ databases">
        <authorList>
            <consortium name="ELIXIR-Norway"/>
        </authorList>
    </citation>
    <scope>NUCLEOTIDE SEQUENCE [LARGE SCALE GENOMIC DNA]</scope>
</reference>
<dbReference type="InterPro" id="IPR013087">
    <property type="entry name" value="Znf_C2H2_type"/>
</dbReference>
<dbReference type="PROSITE" id="PS50157">
    <property type="entry name" value="ZINC_FINGER_C2H2_2"/>
    <property type="match status" value="1"/>
</dbReference>
<evidence type="ECO:0000259" key="2">
    <source>
        <dbReference type="PROSITE" id="PS50157"/>
    </source>
</evidence>
<dbReference type="Gene3D" id="3.30.160.60">
    <property type="entry name" value="Classic Zinc Finger"/>
    <property type="match status" value="1"/>
</dbReference>
<evidence type="ECO:0000313" key="4">
    <source>
        <dbReference type="Proteomes" id="UP001176941"/>
    </source>
</evidence>
<feature type="domain" description="C2H2-type" evidence="2">
    <location>
        <begin position="79"/>
        <end position="105"/>
    </location>
</feature>
<keyword evidence="4" id="KW-1185">Reference proteome</keyword>
<keyword evidence="1" id="KW-0479">Metal-binding</keyword>
<dbReference type="InterPro" id="IPR036236">
    <property type="entry name" value="Znf_C2H2_sf"/>
</dbReference>
<organism evidence="3 4">
    <name type="scientific">Rangifer tarandus platyrhynchus</name>
    <name type="common">Svalbard reindeer</name>
    <dbReference type="NCBI Taxonomy" id="3082113"/>
    <lineage>
        <taxon>Eukaryota</taxon>
        <taxon>Metazoa</taxon>
        <taxon>Chordata</taxon>
        <taxon>Craniata</taxon>
        <taxon>Vertebrata</taxon>
        <taxon>Euteleostomi</taxon>
        <taxon>Mammalia</taxon>
        <taxon>Eutheria</taxon>
        <taxon>Laurasiatheria</taxon>
        <taxon>Artiodactyla</taxon>
        <taxon>Ruminantia</taxon>
        <taxon>Pecora</taxon>
        <taxon>Cervidae</taxon>
        <taxon>Odocoileinae</taxon>
        <taxon>Rangifer</taxon>
    </lineage>
</organism>
<keyword evidence="1" id="KW-0862">Zinc</keyword>
<dbReference type="SUPFAM" id="SSF57667">
    <property type="entry name" value="beta-beta-alpha zinc fingers"/>
    <property type="match status" value="1"/>
</dbReference>
<protein>
    <recommendedName>
        <fullName evidence="2">C2H2-type domain-containing protein</fullName>
    </recommendedName>
</protein>
<accession>A0ABN9A5P0</accession>
<dbReference type="EMBL" id="OX460344">
    <property type="protein sequence ID" value="CAI9181605.1"/>
    <property type="molecule type" value="Genomic_DNA"/>
</dbReference>
<dbReference type="Proteomes" id="UP001176941">
    <property type="component" value="Chromosome Y"/>
</dbReference>
<keyword evidence="1" id="KW-0863">Zinc-finger</keyword>
<name>A0ABN9A5P0_RANTA</name>
<proteinExistence type="predicted"/>
<evidence type="ECO:0000256" key="1">
    <source>
        <dbReference type="PROSITE-ProRule" id="PRU00042"/>
    </source>
</evidence>
<sequence length="112" mass="12458">MFAGSVGEASVRSQFSLETRGHRAEKPRLWGVWVKLQCEVPSSQTPEDSHTGEDPCLWGGWAKFQEEVLPRQKKVLKPYVCGECGKVSEKSGVITHQSTHRGEKPCVCRDCG</sequence>